<evidence type="ECO:0000313" key="3">
    <source>
        <dbReference type="Proteomes" id="UP000029556"/>
    </source>
</evidence>
<organism evidence="2 3">
    <name type="scientific">Hoylesella buccalis DNF00853</name>
    <dbReference type="NCBI Taxonomy" id="1401074"/>
    <lineage>
        <taxon>Bacteria</taxon>
        <taxon>Pseudomonadati</taxon>
        <taxon>Bacteroidota</taxon>
        <taxon>Bacteroidia</taxon>
        <taxon>Bacteroidales</taxon>
        <taxon>Prevotellaceae</taxon>
        <taxon>Hoylesella</taxon>
    </lineage>
</organism>
<dbReference type="EMBL" id="JRNN01000007">
    <property type="protein sequence ID" value="KGF37358.1"/>
    <property type="molecule type" value="Genomic_DNA"/>
</dbReference>
<accession>A0A095ZRQ3</accession>
<proteinExistence type="predicted"/>
<sequence length="102" mass="11467">MLHDLKLLLQEVEATIGKKVTQSSDFEKLAQLFSNRGLSMTESALKSVWNHVSMKEKPSKATLDVLALFAGFQSWDDFKQALHGENNGDLEGEDHSKRLRHG</sequence>
<dbReference type="OrthoDB" id="639802at2"/>
<feature type="region of interest" description="Disordered" evidence="1">
    <location>
        <begin position="83"/>
        <end position="102"/>
    </location>
</feature>
<evidence type="ECO:0000313" key="2">
    <source>
        <dbReference type="EMBL" id="KGF37358.1"/>
    </source>
</evidence>
<dbReference type="Proteomes" id="UP000029556">
    <property type="component" value="Unassembled WGS sequence"/>
</dbReference>
<gene>
    <name evidence="2" type="ORF">HMPREF2137_00585</name>
</gene>
<name>A0A095ZRQ3_9BACT</name>
<dbReference type="RefSeq" id="WP_023058142.1">
    <property type="nucleotide sequence ID" value="NZ_JRNN01000007.1"/>
</dbReference>
<reference evidence="2 3" key="1">
    <citation type="submission" date="2014-07" db="EMBL/GenBank/DDBJ databases">
        <authorList>
            <person name="McCorrison J."/>
            <person name="Sanka R."/>
            <person name="Torralba M."/>
            <person name="Gillis M."/>
            <person name="Haft D.H."/>
            <person name="Methe B."/>
            <person name="Sutton G."/>
            <person name="Nelson K.E."/>
        </authorList>
    </citation>
    <scope>NUCLEOTIDE SEQUENCE [LARGE SCALE GENOMIC DNA]</scope>
    <source>
        <strain evidence="2 3">DNF00853</strain>
    </source>
</reference>
<comment type="caution">
    <text evidence="2">The sequence shown here is derived from an EMBL/GenBank/DDBJ whole genome shotgun (WGS) entry which is preliminary data.</text>
</comment>
<dbReference type="AlphaFoldDB" id="A0A095ZRQ3"/>
<protein>
    <submittedName>
        <fullName evidence="2">Uncharacterized protein</fullName>
    </submittedName>
</protein>
<evidence type="ECO:0000256" key="1">
    <source>
        <dbReference type="SAM" id="MobiDB-lite"/>
    </source>
</evidence>